<dbReference type="InterPro" id="IPR050585">
    <property type="entry name" value="Xaa-Pro_dipeptidyl-ppase/CocE"/>
</dbReference>
<evidence type="ECO:0000313" key="2">
    <source>
        <dbReference type="EMBL" id="MDF8266023.1"/>
    </source>
</evidence>
<reference evidence="2 3" key="1">
    <citation type="submission" date="2023-03" db="EMBL/GenBank/DDBJ databases">
        <title>YIM 133296 draft genome.</title>
        <authorList>
            <person name="Xiong L."/>
        </authorList>
    </citation>
    <scope>NUCLEOTIDE SEQUENCE [LARGE SCALE GENOMIC DNA]</scope>
    <source>
        <strain evidence="2 3">YIM 133296</strain>
    </source>
</reference>
<dbReference type="PANTHER" id="PTHR43056:SF5">
    <property type="entry name" value="PEPTIDASE S9 PROLYL OLIGOPEPTIDASE CATALYTIC DOMAIN-CONTAINING PROTEIN"/>
    <property type="match status" value="1"/>
</dbReference>
<protein>
    <submittedName>
        <fullName evidence="2">Prolyl oligopeptidase family serine peptidase</fullName>
    </submittedName>
</protein>
<feature type="domain" description="Peptidase S9 prolyl oligopeptidase catalytic" evidence="1">
    <location>
        <begin position="411"/>
        <end position="616"/>
    </location>
</feature>
<keyword evidence="3" id="KW-1185">Reference proteome</keyword>
<sequence>MTTAPYGSWASPIGIDLLTTSSVSLSSARADGDDAYWLESRPEEQGRAVLVRLRGGSTEDVTPPPFNVRSRVHEYGGGAYDVRDGVVVFSHFADGRVYVLDGGEPRPVTPDVPGNVLRYGDLRLDPPRRRILCVREDHRDGGEARNEIVALPLDGESEGEVLVTGHDFVSSPRLSPDGERLAWLTWEHPSMPWDSTEVWTGDADAGQARVIDGGEGVSVCDIGWLADGHLMYASDRSGFWNLTVDRQPVHQVDRDCTDPAWQLGGSQWCQLADGRVLMREWQDATARLVVLDLDGGGQPLEVEGLVVTSGMVAAGDGALAVASYADRPAAVVRLDPSGVATVLKVSRELPFDLGYLPVGEPVTWTNVSGADVHGFLYLPRSPEYAGPDGDRPPLIVQSHGGPTGHTTPALDLSYAFWTSRGFAVLDVNYGGSTAYGRAYRERLHGNWGVVDVDDCVSGARAMAERGLVDAGRLAISGASAGGYTTLAALAFTDVFSAGVSHFGIGDLETLARDTHKFESRYAESLIGPYPQQQQTYRERSPIHAVDRIDCAMLLLQGEDDKVVPPNQALAIAEAVRAKGRPVALVMFPGEGHGFRRADSIKDSVRAELSYYAQVFDFTPADDVPVLAIDNLAAPVG</sequence>
<dbReference type="PANTHER" id="PTHR43056">
    <property type="entry name" value="PEPTIDASE S9 PROLYL OLIGOPEPTIDASE"/>
    <property type="match status" value="1"/>
</dbReference>
<comment type="caution">
    <text evidence="2">The sequence shown here is derived from an EMBL/GenBank/DDBJ whole genome shotgun (WGS) entry which is preliminary data.</text>
</comment>
<dbReference type="Pfam" id="PF00326">
    <property type="entry name" value="Peptidase_S9"/>
    <property type="match status" value="1"/>
</dbReference>
<dbReference type="InterPro" id="IPR011042">
    <property type="entry name" value="6-blade_b-propeller_TolB-like"/>
</dbReference>
<gene>
    <name evidence="2" type="ORF">P4R38_17380</name>
</gene>
<accession>A0ABT6CC01</accession>
<proteinExistence type="predicted"/>
<dbReference type="InterPro" id="IPR001375">
    <property type="entry name" value="Peptidase_S9_cat"/>
</dbReference>
<dbReference type="EMBL" id="JAROAV010000046">
    <property type="protein sequence ID" value="MDF8266023.1"/>
    <property type="molecule type" value="Genomic_DNA"/>
</dbReference>
<evidence type="ECO:0000259" key="1">
    <source>
        <dbReference type="Pfam" id="PF00326"/>
    </source>
</evidence>
<dbReference type="Gene3D" id="2.120.10.30">
    <property type="entry name" value="TolB, C-terminal domain"/>
    <property type="match status" value="1"/>
</dbReference>
<dbReference type="Gene3D" id="3.40.50.1820">
    <property type="entry name" value="alpha/beta hydrolase"/>
    <property type="match status" value="1"/>
</dbReference>
<evidence type="ECO:0000313" key="3">
    <source>
        <dbReference type="Proteomes" id="UP001528912"/>
    </source>
</evidence>
<dbReference type="SUPFAM" id="SSF69322">
    <property type="entry name" value="Tricorn protease domain 2"/>
    <property type="match status" value="1"/>
</dbReference>
<dbReference type="RefSeq" id="WP_277193265.1">
    <property type="nucleotide sequence ID" value="NZ_JAROAV010000046.1"/>
</dbReference>
<dbReference type="InterPro" id="IPR029058">
    <property type="entry name" value="AB_hydrolase_fold"/>
</dbReference>
<dbReference type="Proteomes" id="UP001528912">
    <property type="component" value="Unassembled WGS sequence"/>
</dbReference>
<name>A0ABT6CC01_9MICO</name>
<organism evidence="2 3">
    <name type="scientific">Luteipulveratus flavus</name>
    <dbReference type="NCBI Taxonomy" id="3031728"/>
    <lineage>
        <taxon>Bacteria</taxon>
        <taxon>Bacillati</taxon>
        <taxon>Actinomycetota</taxon>
        <taxon>Actinomycetes</taxon>
        <taxon>Micrococcales</taxon>
        <taxon>Dermacoccaceae</taxon>
        <taxon>Luteipulveratus</taxon>
    </lineage>
</organism>
<dbReference type="SUPFAM" id="SSF53474">
    <property type="entry name" value="alpha/beta-Hydrolases"/>
    <property type="match status" value="1"/>
</dbReference>